<dbReference type="InParanoid" id="G0R5G4"/>
<dbReference type="RefSeq" id="XP_004024170.1">
    <property type="nucleotide sequence ID" value="XM_004024121.1"/>
</dbReference>
<gene>
    <name evidence="1" type="ORF">IMG5_198780</name>
</gene>
<protein>
    <submittedName>
        <fullName evidence="1">Uncharacterized protein</fullName>
    </submittedName>
</protein>
<dbReference type="Proteomes" id="UP000008983">
    <property type="component" value="Unassembled WGS sequence"/>
</dbReference>
<keyword evidence="2" id="KW-1185">Reference proteome</keyword>
<accession>G0R5G4</accession>
<proteinExistence type="predicted"/>
<dbReference type="GeneID" id="14903355"/>
<evidence type="ECO:0000313" key="2">
    <source>
        <dbReference type="Proteomes" id="UP000008983"/>
    </source>
</evidence>
<dbReference type="STRING" id="857967.G0R5G4"/>
<dbReference type="OrthoDB" id="297644at2759"/>
<dbReference type="AlphaFoldDB" id="G0R5G4"/>
<organism evidence="1 2">
    <name type="scientific">Ichthyophthirius multifiliis</name>
    <name type="common">White spot disease agent</name>
    <name type="synonym">Ich</name>
    <dbReference type="NCBI Taxonomy" id="5932"/>
    <lineage>
        <taxon>Eukaryota</taxon>
        <taxon>Sar</taxon>
        <taxon>Alveolata</taxon>
        <taxon>Ciliophora</taxon>
        <taxon>Intramacronucleata</taxon>
        <taxon>Oligohymenophorea</taxon>
        <taxon>Hymenostomatida</taxon>
        <taxon>Ophryoglenina</taxon>
        <taxon>Ichthyophthirius</taxon>
    </lineage>
</organism>
<dbReference type="EMBL" id="GL984375">
    <property type="protein sequence ID" value="EGR27286.1"/>
    <property type="molecule type" value="Genomic_DNA"/>
</dbReference>
<reference evidence="1 2" key="1">
    <citation type="submission" date="2011-07" db="EMBL/GenBank/DDBJ databases">
        <authorList>
            <person name="Coyne R."/>
            <person name="Brami D."/>
            <person name="Johnson J."/>
            <person name="Hostetler J."/>
            <person name="Hannick L."/>
            <person name="Clark T."/>
            <person name="Cassidy-Hanley D."/>
            <person name="Inman J."/>
        </authorList>
    </citation>
    <scope>NUCLEOTIDE SEQUENCE [LARGE SCALE GENOMIC DNA]</scope>
    <source>
        <strain evidence="1 2">G5</strain>
    </source>
</reference>
<sequence>MQKDPQHTSGLCVLNEAQIDALREVFVDLDKHNDCIVKRQEFDSQEEQIYDIDQNYLQLIQDIFDMIPRVNQNLDFVFTTDFILQCKKDPQIRSIENEIARLKSNETQLDKESICQVLDRILQEANEYTEWEDIRPFFSLRV</sequence>
<name>G0R5G4_ICHMU</name>
<evidence type="ECO:0000313" key="1">
    <source>
        <dbReference type="EMBL" id="EGR27286.1"/>
    </source>
</evidence>